<comment type="caution">
    <text evidence="2">The sequence shown here is derived from an EMBL/GenBank/DDBJ whole genome shotgun (WGS) entry which is preliminary data.</text>
</comment>
<gene>
    <name evidence="2" type="ORF">E2C01_069125</name>
</gene>
<feature type="compositionally biased region" description="Basic and acidic residues" evidence="1">
    <location>
        <begin position="32"/>
        <end position="45"/>
    </location>
</feature>
<evidence type="ECO:0000256" key="1">
    <source>
        <dbReference type="SAM" id="MobiDB-lite"/>
    </source>
</evidence>
<protein>
    <submittedName>
        <fullName evidence="2">Uncharacterized protein</fullName>
    </submittedName>
</protein>
<feature type="compositionally biased region" description="Low complexity" evidence="1">
    <location>
        <begin position="9"/>
        <end position="31"/>
    </location>
</feature>
<proteinExistence type="predicted"/>
<keyword evidence="3" id="KW-1185">Reference proteome</keyword>
<dbReference type="EMBL" id="VSRR010039635">
    <property type="protein sequence ID" value="MPC74750.1"/>
    <property type="molecule type" value="Genomic_DNA"/>
</dbReference>
<dbReference type="AlphaFoldDB" id="A0A5B7HQM1"/>
<feature type="region of interest" description="Disordered" evidence="1">
    <location>
        <begin position="1"/>
        <end position="78"/>
    </location>
</feature>
<organism evidence="2 3">
    <name type="scientific">Portunus trituberculatus</name>
    <name type="common">Swimming crab</name>
    <name type="synonym">Neptunus trituberculatus</name>
    <dbReference type="NCBI Taxonomy" id="210409"/>
    <lineage>
        <taxon>Eukaryota</taxon>
        <taxon>Metazoa</taxon>
        <taxon>Ecdysozoa</taxon>
        <taxon>Arthropoda</taxon>
        <taxon>Crustacea</taxon>
        <taxon>Multicrustacea</taxon>
        <taxon>Malacostraca</taxon>
        <taxon>Eumalacostraca</taxon>
        <taxon>Eucarida</taxon>
        <taxon>Decapoda</taxon>
        <taxon>Pleocyemata</taxon>
        <taxon>Brachyura</taxon>
        <taxon>Eubrachyura</taxon>
        <taxon>Portunoidea</taxon>
        <taxon>Portunidae</taxon>
        <taxon>Portuninae</taxon>
        <taxon>Portunus</taxon>
    </lineage>
</organism>
<evidence type="ECO:0000313" key="3">
    <source>
        <dbReference type="Proteomes" id="UP000324222"/>
    </source>
</evidence>
<dbReference type="Proteomes" id="UP000324222">
    <property type="component" value="Unassembled WGS sequence"/>
</dbReference>
<evidence type="ECO:0000313" key="2">
    <source>
        <dbReference type="EMBL" id="MPC74750.1"/>
    </source>
</evidence>
<name>A0A5B7HQM1_PORTR</name>
<sequence length="95" mass="10192">MQDGSGLASSHSTAPSSHKGSSSSRSGYSQRESSRSSRRYEDNRSHCAGKTGMPDRATTSLPSTSRADGHRDASPALPWNVVLDAIAELRRDMNN</sequence>
<reference evidence="2 3" key="1">
    <citation type="submission" date="2019-05" db="EMBL/GenBank/DDBJ databases">
        <title>Another draft genome of Portunus trituberculatus and its Hox gene families provides insights of decapod evolution.</title>
        <authorList>
            <person name="Jeong J.-H."/>
            <person name="Song I."/>
            <person name="Kim S."/>
            <person name="Choi T."/>
            <person name="Kim D."/>
            <person name="Ryu S."/>
            <person name="Kim W."/>
        </authorList>
    </citation>
    <scope>NUCLEOTIDE SEQUENCE [LARGE SCALE GENOMIC DNA]</scope>
    <source>
        <tissue evidence="2">Muscle</tissue>
    </source>
</reference>
<feature type="compositionally biased region" description="Polar residues" evidence="1">
    <location>
        <begin position="57"/>
        <end position="66"/>
    </location>
</feature>
<accession>A0A5B7HQM1</accession>